<reference evidence="10" key="1">
    <citation type="submission" date="2021-04" db="EMBL/GenBank/DDBJ databases">
        <authorList>
            <person name="Chebbi M.A.C M."/>
        </authorList>
    </citation>
    <scope>NUCLEOTIDE SEQUENCE</scope>
</reference>
<feature type="transmembrane region" description="Helical" evidence="9">
    <location>
        <begin position="568"/>
        <end position="589"/>
    </location>
</feature>
<keyword evidence="2" id="KW-0325">Glycoprotein</keyword>
<feature type="compositionally biased region" description="Low complexity" evidence="8">
    <location>
        <begin position="174"/>
        <end position="184"/>
    </location>
</feature>
<evidence type="ECO:0000256" key="7">
    <source>
        <dbReference type="ARBA" id="ARBA00023288"/>
    </source>
</evidence>
<feature type="compositionally biased region" description="Low complexity" evidence="8">
    <location>
        <begin position="380"/>
        <end position="492"/>
    </location>
</feature>
<name>A0A8J2H4Z5_COTCN</name>
<evidence type="ECO:0000256" key="2">
    <source>
        <dbReference type="ARBA" id="ARBA00022622"/>
    </source>
</evidence>
<dbReference type="Proteomes" id="UP000786811">
    <property type="component" value="Unassembled WGS sequence"/>
</dbReference>
<gene>
    <name evidence="10" type="ORF">HICCMSTLAB_LOCUS450</name>
</gene>
<dbReference type="AlphaFoldDB" id="A0A8J2H4Z5"/>
<keyword evidence="5 9" id="KW-1133">Transmembrane helix</keyword>
<sequence>TSLECYECESNSNGDCWTDPPTTLLVTCGEGINTTPNSSTNPTTVSTITASSGVPTSSSTATSRPTSPGTTKPTTFLTTKPTTRPSTIPTIATRPTPTLAPTTNATAPLTPTSVAPPSNATVLPIPTTSVAPPSNATALPTPTTSVGPPSNATVLPTTITSLAPSSNATTLSRPTTTLAPQTNTTASPTIKTAAIVASSLLRNQLRHLADLRADDSWKCVKLISKEGDKEIVNRKCAKQSESFCNTSDESSCFACSDDGCNSASSNGFQLISIVLPLAIWLYSTLFNTIVLSFCDILNTALYCLFSVFVLINSTMFNSRINLNSLVFISLFITCNVHKGTSLQCYQCESNSDGECWSDLSTTLLVTCGEDNSTTPNPLMNSTTIAPITPSTTTSTTESTIASTTKSTTPLTTASTTESTTPSVTESTTKPTTSSTNSTTSSPTNSTTPSATESTSQPTTSSTTESTINSTTPSATESTINSTASSTTNSTLNTSSVTRIASEKIRFRRSVDLRADGAWECIKHIKKEGDEEIVNRKCAKINEKFCNDKAENSCFVCSDKDACNSASSIGFKIIFMTLPLTVVFFFSTIIPSY</sequence>
<evidence type="ECO:0000313" key="11">
    <source>
        <dbReference type="Proteomes" id="UP000786811"/>
    </source>
</evidence>
<feature type="non-terminal residue" evidence="10">
    <location>
        <position position="1"/>
    </location>
</feature>
<dbReference type="PANTHER" id="PTHR33562">
    <property type="entry name" value="ATILLA, ISOFORM B-RELATED-RELATED"/>
    <property type="match status" value="1"/>
</dbReference>
<keyword evidence="6 9" id="KW-0472">Membrane</keyword>
<keyword evidence="2" id="KW-0336">GPI-anchor</keyword>
<evidence type="ECO:0000256" key="1">
    <source>
        <dbReference type="ARBA" id="ARBA00004589"/>
    </source>
</evidence>
<keyword evidence="7" id="KW-0449">Lipoprotein</keyword>
<dbReference type="GO" id="GO:0098552">
    <property type="term" value="C:side of membrane"/>
    <property type="evidence" value="ECO:0007669"/>
    <property type="project" value="UniProtKB-KW"/>
</dbReference>
<evidence type="ECO:0000256" key="6">
    <source>
        <dbReference type="ARBA" id="ARBA00023136"/>
    </source>
</evidence>
<feature type="transmembrane region" description="Helical" evidence="9">
    <location>
        <begin position="289"/>
        <end position="311"/>
    </location>
</feature>
<protein>
    <submittedName>
        <fullName evidence="10">Uncharacterized protein</fullName>
    </submittedName>
</protein>
<evidence type="ECO:0000313" key="10">
    <source>
        <dbReference type="EMBL" id="CAG5073507.1"/>
    </source>
</evidence>
<feature type="region of interest" description="Disordered" evidence="8">
    <location>
        <begin position="32"/>
        <end position="101"/>
    </location>
</feature>
<evidence type="ECO:0000256" key="4">
    <source>
        <dbReference type="ARBA" id="ARBA00022729"/>
    </source>
</evidence>
<proteinExistence type="predicted"/>
<dbReference type="InterPro" id="IPR050975">
    <property type="entry name" value="Sleep_regulator"/>
</dbReference>
<keyword evidence="4" id="KW-0732">Signal</keyword>
<evidence type="ECO:0000256" key="5">
    <source>
        <dbReference type="ARBA" id="ARBA00022989"/>
    </source>
</evidence>
<dbReference type="OrthoDB" id="10530498at2759"/>
<evidence type="ECO:0000256" key="9">
    <source>
        <dbReference type="SAM" id="Phobius"/>
    </source>
</evidence>
<comment type="caution">
    <text evidence="10">The sequence shown here is derived from an EMBL/GenBank/DDBJ whole genome shotgun (WGS) entry which is preliminary data.</text>
</comment>
<comment type="subcellular location">
    <subcellularLocation>
        <location evidence="1">Membrane</location>
        <topology evidence="1">Lipid-anchor</topology>
        <topology evidence="1">GPI-anchor</topology>
    </subcellularLocation>
</comment>
<dbReference type="EMBL" id="CAJNRD030001114">
    <property type="protein sequence ID" value="CAG5073507.1"/>
    <property type="molecule type" value="Genomic_DNA"/>
</dbReference>
<feature type="region of interest" description="Disordered" evidence="8">
    <location>
        <begin position="375"/>
        <end position="492"/>
    </location>
</feature>
<evidence type="ECO:0000256" key="8">
    <source>
        <dbReference type="SAM" id="MobiDB-lite"/>
    </source>
</evidence>
<feature type="compositionally biased region" description="Polar residues" evidence="8">
    <location>
        <begin position="164"/>
        <end position="173"/>
    </location>
</feature>
<organism evidence="10 11">
    <name type="scientific">Cotesia congregata</name>
    <name type="common">Parasitoid wasp</name>
    <name type="synonym">Apanteles congregatus</name>
    <dbReference type="NCBI Taxonomy" id="51543"/>
    <lineage>
        <taxon>Eukaryota</taxon>
        <taxon>Metazoa</taxon>
        <taxon>Ecdysozoa</taxon>
        <taxon>Arthropoda</taxon>
        <taxon>Hexapoda</taxon>
        <taxon>Insecta</taxon>
        <taxon>Pterygota</taxon>
        <taxon>Neoptera</taxon>
        <taxon>Endopterygota</taxon>
        <taxon>Hymenoptera</taxon>
        <taxon>Apocrita</taxon>
        <taxon>Ichneumonoidea</taxon>
        <taxon>Braconidae</taxon>
        <taxon>Microgastrinae</taxon>
        <taxon>Cotesia</taxon>
    </lineage>
</organism>
<keyword evidence="11" id="KW-1185">Reference proteome</keyword>
<accession>A0A8J2H4Z5</accession>
<evidence type="ECO:0000256" key="3">
    <source>
        <dbReference type="ARBA" id="ARBA00022692"/>
    </source>
</evidence>
<keyword evidence="3 9" id="KW-0812">Transmembrane</keyword>
<feature type="region of interest" description="Disordered" evidence="8">
    <location>
        <begin position="164"/>
        <end position="184"/>
    </location>
</feature>